<dbReference type="GO" id="GO:0003700">
    <property type="term" value="F:DNA-binding transcription factor activity"/>
    <property type="evidence" value="ECO:0007669"/>
    <property type="project" value="TreeGrafter"/>
</dbReference>
<dbReference type="Gene3D" id="1.10.357.10">
    <property type="entry name" value="Tetracycline Repressor, domain 2"/>
    <property type="match status" value="1"/>
</dbReference>
<dbReference type="Pfam" id="PF17932">
    <property type="entry name" value="TetR_C_24"/>
    <property type="match status" value="1"/>
</dbReference>
<keyword evidence="1 2" id="KW-0238">DNA-binding</keyword>
<dbReference type="SUPFAM" id="SSF48498">
    <property type="entry name" value="Tetracyclin repressor-like, C-terminal domain"/>
    <property type="match status" value="1"/>
</dbReference>
<dbReference type="PANTHER" id="PTHR30055">
    <property type="entry name" value="HTH-TYPE TRANSCRIPTIONAL REGULATOR RUTR"/>
    <property type="match status" value="1"/>
</dbReference>
<evidence type="ECO:0000259" key="4">
    <source>
        <dbReference type="PROSITE" id="PS50977"/>
    </source>
</evidence>
<dbReference type="InterPro" id="IPR001647">
    <property type="entry name" value="HTH_TetR"/>
</dbReference>
<evidence type="ECO:0000313" key="5">
    <source>
        <dbReference type="EMBL" id="SEG90572.1"/>
    </source>
</evidence>
<dbReference type="AlphaFoldDB" id="A0A1H6DZ04"/>
<evidence type="ECO:0000313" key="6">
    <source>
        <dbReference type="Proteomes" id="UP000236723"/>
    </source>
</evidence>
<dbReference type="InterPro" id="IPR050109">
    <property type="entry name" value="HTH-type_TetR-like_transc_reg"/>
</dbReference>
<dbReference type="PROSITE" id="PS50977">
    <property type="entry name" value="HTH_TETR_2"/>
    <property type="match status" value="1"/>
</dbReference>
<reference evidence="6" key="1">
    <citation type="submission" date="2016-10" db="EMBL/GenBank/DDBJ databases">
        <authorList>
            <person name="Varghese N."/>
            <person name="Submissions S."/>
        </authorList>
    </citation>
    <scope>NUCLEOTIDE SEQUENCE [LARGE SCALE GENOMIC DNA]</scope>
    <source>
        <strain evidence="6">DSM 43163</strain>
    </source>
</reference>
<dbReference type="Proteomes" id="UP000236723">
    <property type="component" value="Unassembled WGS sequence"/>
</dbReference>
<keyword evidence="6" id="KW-1185">Reference proteome</keyword>
<feature type="DNA-binding region" description="H-T-H motif" evidence="2">
    <location>
        <begin position="13"/>
        <end position="32"/>
    </location>
</feature>
<evidence type="ECO:0000256" key="2">
    <source>
        <dbReference type="PROSITE-ProRule" id="PRU00335"/>
    </source>
</evidence>
<dbReference type="InterPro" id="IPR009057">
    <property type="entry name" value="Homeodomain-like_sf"/>
</dbReference>
<gene>
    <name evidence="5" type="ORF">SAMN04489712_12675</name>
</gene>
<dbReference type="SUPFAM" id="SSF46689">
    <property type="entry name" value="Homeodomain-like"/>
    <property type="match status" value="1"/>
</dbReference>
<organism evidence="5 6">
    <name type="scientific">Thermomonospora echinospora</name>
    <dbReference type="NCBI Taxonomy" id="1992"/>
    <lineage>
        <taxon>Bacteria</taxon>
        <taxon>Bacillati</taxon>
        <taxon>Actinomycetota</taxon>
        <taxon>Actinomycetes</taxon>
        <taxon>Streptosporangiales</taxon>
        <taxon>Thermomonosporaceae</taxon>
        <taxon>Thermomonospora</taxon>
    </lineage>
</organism>
<feature type="domain" description="HTH tetR-type" evidence="4">
    <location>
        <begin position="1"/>
        <end position="50"/>
    </location>
</feature>
<feature type="region of interest" description="Disordered" evidence="3">
    <location>
        <begin position="180"/>
        <end position="223"/>
    </location>
</feature>
<proteinExistence type="predicted"/>
<dbReference type="InterPro" id="IPR036271">
    <property type="entry name" value="Tet_transcr_reg_TetR-rel_C_sf"/>
</dbReference>
<dbReference type="InterPro" id="IPR041490">
    <property type="entry name" value="KstR2_TetR_C"/>
</dbReference>
<evidence type="ECO:0000256" key="1">
    <source>
        <dbReference type="ARBA" id="ARBA00023125"/>
    </source>
</evidence>
<dbReference type="GO" id="GO:0000976">
    <property type="term" value="F:transcription cis-regulatory region binding"/>
    <property type="evidence" value="ECO:0007669"/>
    <property type="project" value="TreeGrafter"/>
</dbReference>
<feature type="compositionally biased region" description="Basic and acidic residues" evidence="3">
    <location>
        <begin position="180"/>
        <end position="194"/>
    </location>
</feature>
<dbReference type="Gene3D" id="1.10.10.60">
    <property type="entry name" value="Homeodomain-like"/>
    <property type="match status" value="1"/>
</dbReference>
<name>A0A1H6DZ04_9ACTN</name>
<sequence length="223" mass="24560">MRLFAERGYAATGIREIGRAAGLNSATLYHYAGGKEDLLTGIMRAGLQELLRVGREAVEHSADPAVQLARLVLGHVATEALNPLTSRVIDREVQALTGDNRAEIMALRDDYESLFQRVLERGVRTGEFQVTDVQITRLALLEMCNGVAIWYRGDGRLSVADLQDRFVEFGCRLVASRPVPHEERGPEIHVERLASEPPQHNAPGTAPQPANPAGAADRREFTR</sequence>
<dbReference type="EMBL" id="FNVO01000026">
    <property type="protein sequence ID" value="SEG90572.1"/>
    <property type="molecule type" value="Genomic_DNA"/>
</dbReference>
<protein>
    <submittedName>
        <fullName evidence="5">DNA-binding transcriptional regulator, AcrR family</fullName>
    </submittedName>
</protein>
<dbReference type="Pfam" id="PF00440">
    <property type="entry name" value="TetR_N"/>
    <property type="match status" value="1"/>
</dbReference>
<accession>A0A1H6DZ04</accession>
<evidence type="ECO:0000256" key="3">
    <source>
        <dbReference type="SAM" id="MobiDB-lite"/>
    </source>
</evidence>
<dbReference type="PANTHER" id="PTHR30055:SF200">
    <property type="entry name" value="HTH-TYPE TRANSCRIPTIONAL REPRESSOR BDCR"/>
    <property type="match status" value="1"/>
</dbReference>